<dbReference type="InterPro" id="IPR059024">
    <property type="entry name" value="SYNRG_C"/>
</dbReference>
<keyword evidence="4" id="KW-1185">Reference proteome</keyword>
<reference evidence="3" key="1">
    <citation type="submission" date="2021-03" db="EMBL/GenBank/DDBJ databases">
        <authorList>
            <person name="Li Z."/>
            <person name="Yang C."/>
        </authorList>
    </citation>
    <scope>NUCLEOTIDE SEQUENCE</scope>
    <source>
        <strain evidence="3">Dzin_1.0</strain>
        <tissue evidence="3">Leaf</tissue>
    </source>
</reference>
<sequence>MFIGDDDEFGDFNFVSSVPSHHEDDEWGDFVATSLQSDHGFSSFVDNPSDPTRPKGWEKPTGALPLSLFGEEEEEPEPALDGGSVFGTNGFHSSSKITKDGAGLKDIIASLYGQEVKNADLDDEEDGWEFKEASSSGDGIQEGKKVEDTSNGGVLIAAGRLEDHQGTSISLKEHDQADFFATDYGFTNGLKFFPDVAQNHCNLDVSMQTKCVENGNGVSSNLEHVDTSADEKGLNFKDVNGPFMQQKNPDSKLQVAASGDKTQGPVNTWKNGMDEFPIFNYCNGKGDFSLQSGDFKEYTSKPASVGIETNQIVISLQGGPKKWENNMDELAIFTQSNSKGDNNWQNGDLYEFSSEPASLGYANNIFSSFDLIPDLIVKPGQDIAVSTKFGPSEYKEYPSSSPVSITINGDSDFDDSNWEFQAASEKTNVETDHSTVFNNEHLSTDTIQSNVLNFYFRLKEASLCLAGHHLDDLKEAHEGAALSGEQSKAIKLNEEIQVVSEKLKQDDLAIDVFKGKYPSKHVCASQLLEVVKKQDVEPFAQEFHLLEQISSAEKDLVSAIKLFEHTTLVLHVLAQTSREMQQAYLMAWSRLADACARELQHGDVIWKESVRMNVHKQILSQGSQYFVALGEIYFVAETLKASLKLYKPWILLNQALSSNIATNLDMCDEAWSKPGLESALETISEMMDLNDTMLAKNLLKSIKFIEGLDESTLRNHQSGHGKQICRLSLFPTEMIQGLKGVDWNGEHYILTVANLWANKVSSDPPQLPRIDTS</sequence>
<protein>
    <recommendedName>
        <fullName evidence="2">Synergin gamma C-terminal domain-containing protein</fullName>
    </recommendedName>
</protein>
<dbReference type="AlphaFoldDB" id="A0A9D5HGS4"/>
<evidence type="ECO:0000313" key="3">
    <source>
        <dbReference type="EMBL" id="KAJ0976081.1"/>
    </source>
</evidence>
<proteinExistence type="predicted"/>
<comment type="caution">
    <text evidence="3">The sequence shown here is derived from an EMBL/GenBank/DDBJ whole genome shotgun (WGS) entry which is preliminary data.</text>
</comment>
<accession>A0A9D5HGS4</accession>
<feature type="compositionally biased region" description="Polar residues" evidence="1">
    <location>
        <begin position="41"/>
        <end position="50"/>
    </location>
</feature>
<evidence type="ECO:0000256" key="1">
    <source>
        <dbReference type="SAM" id="MobiDB-lite"/>
    </source>
</evidence>
<dbReference type="PANTHER" id="PTHR35701">
    <property type="entry name" value="OS11G0148400 PROTEIN"/>
    <property type="match status" value="1"/>
</dbReference>
<organism evidence="3 4">
    <name type="scientific">Dioscorea zingiberensis</name>
    <dbReference type="NCBI Taxonomy" id="325984"/>
    <lineage>
        <taxon>Eukaryota</taxon>
        <taxon>Viridiplantae</taxon>
        <taxon>Streptophyta</taxon>
        <taxon>Embryophyta</taxon>
        <taxon>Tracheophyta</taxon>
        <taxon>Spermatophyta</taxon>
        <taxon>Magnoliopsida</taxon>
        <taxon>Liliopsida</taxon>
        <taxon>Dioscoreales</taxon>
        <taxon>Dioscoreaceae</taxon>
        <taxon>Dioscorea</taxon>
    </lineage>
</organism>
<gene>
    <name evidence="3" type="ORF">J5N97_018046</name>
</gene>
<dbReference type="Pfam" id="PF25999">
    <property type="entry name" value="SYNRG_C"/>
    <property type="match status" value="1"/>
</dbReference>
<feature type="domain" description="Synergin gamma C-terminal" evidence="2">
    <location>
        <begin position="577"/>
        <end position="767"/>
    </location>
</feature>
<dbReference type="EMBL" id="JAGGNH010000004">
    <property type="protein sequence ID" value="KAJ0976081.1"/>
    <property type="molecule type" value="Genomic_DNA"/>
</dbReference>
<evidence type="ECO:0000313" key="4">
    <source>
        <dbReference type="Proteomes" id="UP001085076"/>
    </source>
</evidence>
<name>A0A9D5HGS4_9LILI</name>
<dbReference type="PANTHER" id="PTHR35701:SF1">
    <property type="entry name" value="OS11G0148400 PROTEIN"/>
    <property type="match status" value="1"/>
</dbReference>
<reference evidence="3" key="2">
    <citation type="journal article" date="2022" name="Hortic Res">
        <title>The genome of Dioscorea zingiberensis sheds light on the biosynthesis, origin and evolution of the medicinally important diosgenin saponins.</title>
        <authorList>
            <person name="Li Y."/>
            <person name="Tan C."/>
            <person name="Li Z."/>
            <person name="Guo J."/>
            <person name="Li S."/>
            <person name="Chen X."/>
            <person name="Wang C."/>
            <person name="Dai X."/>
            <person name="Yang H."/>
            <person name="Song W."/>
            <person name="Hou L."/>
            <person name="Xu J."/>
            <person name="Tong Z."/>
            <person name="Xu A."/>
            <person name="Yuan X."/>
            <person name="Wang W."/>
            <person name="Yang Q."/>
            <person name="Chen L."/>
            <person name="Sun Z."/>
            <person name="Wang K."/>
            <person name="Pan B."/>
            <person name="Chen J."/>
            <person name="Bao Y."/>
            <person name="Liu F."/>
            <person name="Qi X."/>
            <person name="Gang D.R."/>
            <person name="Wen J."/>
            <person name="Li J."/>
        </authorList>
    </citation>
    <scope>NUCLEOTIDE SEQUENCE</scope>
    <source>
        <strain evidence="3">Dzin_1.0</strain>
    </source>
</reference>
<dbReference type="Proteomes" id="UP001085076">
    <property type="component" value="Miscellaneous, Linkage group lg04"/>
</dbReference>
<dbReference type="OrthoDB" id="765227at2759"/>
<feature type="region of interest" description="Disordered" evidence="1">
    <location>
        <begin position="41"/>
        <end position="63"/>
    </location>
</feature>
<evidence type="ECO:0000259" key="2">
    <source>
        <dbReference type="Pfam" id="PF25999"/>
    </source>
</evidence>